<dbReference type="STRING" id="947166.A0A1D1V4B6"/>
<dbReference type="PANTHER" id="PTHR11071">
    <property type="entry name" value="PEPTIDYL-PROLYL CIS-TRANS ISOMERASE"/>
    <property type="match status" value="1"/>
</dbReference>
<dbReference type="SUPFAM" id="SSF50891">
    <property type="entry name" value="Cyclophilin-like"/>
    <property type="match status" value="1"/>
</dbReference>
<evidence type="ECO:0000256" key="5">
    <source>
        <dbReference type="ARBA" id="ARBA00022664"/>
    </source>
</evidence>
<comment type="subcellular location">
    <subcellularLocation>
        <location evidence="3">Cytoplasm</location>
    </subcellularLocation>
    <subcellularLocation>
        <location evidence="2">Nucleus speckle</location>
    </subcellularLocation>
</comment>
<comment type="function">
    <text evidence="14">PPIase that catalyzes the cis-trans isomerization of proline imidic peptide bonds in oligopeptides and may therefore assist protein folding. Participates in pre-mRNA splicing. May play a role in the assembly of the U4/U5/U6 tri-snRNP complex, one of the building blocks of the spliceosome. May act as a chaperone.</text>
</comment>
<dbReference type="CDD" id="cd01926">
    <property type="entry name" value="cyclophilin_ABH_like"/>
    <property type="match status" value="1"/>
</dbReference>
<evidence type="ECO:0000256" key="3">
    <source>
        <dbReference type="ARBA" id="ARBA00004496"/>
    </source>
</evidence>
<sequence length="185" mass="20673">MTYQQLSQQLRHPDNPIVFFDIQIANSDAGRIKMELFADIVPRTAENFRQFCTGEYRRDGVPLGYKNCMFHRVIKDFMVQGGDFVSGDGTGVATIYGGEGETFADENFFLKHDTPGLLSSANAGPNTNGCQFFITCNKCDYLDGKHVVFGRILDGMLVMRKIENTPTGPNNRPKLPIMITQCGQM</sequence>
<dbReference type="InterPro" id="IPR029000">
    <property type="entry name" value="Cyclophilin-like_dom_sf"/>
</dbReference>
<dbReference type="PROSITE" id="PS50072">
    <property type="entry name" value="CSA_PPIASE_2"/>
    <property type="match status" value="1"/>
</dbReference>
<dbReference type="InterPro" id="IPR024936">
    <property type="entry name" value="Cyclophilin-type_PPIase"/>
</dbReference>
<dbReference type="Pfam" id="PF00160">
    <property type="entry name" value="Pro_isomerase"/>
    <property type="match status" value="1"/>
</dbReference>
<dbReference type="PRINTS" id="PR00153">
    <property type="entry name" value="CSAPPISMRASE"/>
</dbReference>
<dbReference type="GO" id="GO:0006457">
    <property type="term" value="P:protein folding"/>
    <property type="evidence" value="ECO:0007669"/>
    <property type="project" value="InterPro"/>
</dbReference>
<comment type="caution">
    <text evidence="17">The sequence shown here is derived from an EMBL/GenBank/DDBJ whole genome shotgun (WGS) entry which is preliminary data.</text>
</comment>
<evidence type="ECO:0000256" key="8">
    <source>
        <dbReference type="ARBA" id="ARBA00023110"/>
    </source>
</evidence>
<dbReference type="GO" id="GO:0008380">
    <property type="term" value="P:RNA splicing"/>
    <property type="evidence" value="ECO:0007669"/>
    <property type="project" value="UniProtKB-KW"/>
</dbReference>
<evidence type="ECO:0000259" key="16">
    <source>
        <dbReference type="PROSITE" id="PS50072"/>
    </source>
</evidence>
<evidence type="ECO:0000256" key="9">
    <source>
        <dbReference type="ARBA" id="ARBA00023186"/>
    </source>
</evidence>
<evidence type="ECO:0000256" key="6">
    <source>
        <dbReference type="ARBA" id="ARBA00022728"/>
    </source>
</evidence>
<dbReference type="PANTHER" id="PTHR11071:SF561">
    <property type="entry name" value="PEPTIDYL-PROLYL CIS-TRANS ISOMERASE D-RELATED"/>
    <property type="match status" value="1"/>
</dbReference>
<evidence type="ECO:0000256" key="4">
    <source>
        <dbReference type="ARBA" id="ARBA00022490"/>
    </source>
</evidence>
<evidence type="ECO:0000256" key="2">
    <source>
        <dbReference type="ARBA" id="ARBA00004324"/>
    </source>
</evidence>
<evidence type="ECO:0000256" key="13">
    <source>
        <dbReference type="ARBA" id="ARBA00038512"/>
    </source>
</evidence>
<keyword evidence="4" id="KW-0963">Cytoplasm</keyword>
<evidence type="ECO:0000313" key="17">
    <source>
        <dbReference type="EMBL" id="GAU93603.1"/>
    </source>
</evidence>
<keyword evidence="6" id="KW-0747">Spliceosome</keyword>
<keyword evidence="18" id="KW-1185">Reference proteome</keyword>
<dbReference type="GO" id="GO:0005681">
    <property type="term" value="C:spliceosomal complex"/>
    <property type="evidence" value="ECO:0007669"/>
    <property type="project" value="UniProtKB-KW"/>
</dbReference>
<proteinExistence type="inferred from homology"/>
<evidence type="ECO:0000256" key="10">
    <source>
        <dbReference type="ARBA" id="ARBA00023187"/>
    </source>
</evidence>
<keyword evidence="8 15" id="KW-0697">Rotamase</keyword>
<comment type="similarity">
    <text evidence="13">Belongs to the cyclophilin-type PPIase family. PPIase H subfamily.</text>
</comment>
<evidence type="ECO:0000256" key="1">
    <source>
        <dbReference type="ARBA" id="ARBA00000971"/>
    </source>
</evidence>
<keyword evidence="5" id="KW-0507">mRNA processing</keyword>
<evidence type="ECO:0000313" key="18">
    <source>
        <dbReference type="Proteomes" id="UP000186922"/>
    </source>
</evidence>
<name>A0A1D1V4B6_RAMVA</name>
<dbReference type="GO" id="GO:0016018">
    <property type="term" value="F:cyclosporin A binding"/>
    <property type="evidence" value="ECO:0007669"/>
    <property type="project" value="TreeGrafter"/>
</dbReference>
<dbReference type="FunFam" id="2.40.100.10:FF:000017">
    <property type="entry name" value="Peptidyl-prolyl cis-trans isomerase"/>
    <property type="match status" value="1"/>
</dbReference>
<evidence type="ECO:0000256" key="15">
    <source>
        <dbReference type="RuleBase" id="RU363019"/>
    </source>
</evidence>
<comment type="catalytic activity">
    <reaction evidence="1 15">
        <text>[protein]-peptidylproline (omega=180) = [protein]-peptidylproline (omega=0)</text>
        <dbReference type="Rhea" id="RHEA:16237"/>
        <dbReference type="Rhea" id="RHEA-COMP:10747"/>
        <dbReference type="Rhea" id="RHEA-COMP:10748"/>
        <dbReference type="ChEBI" id="CHEBI:83833"/>
        <dbReference type="ChEBI" id="CHEBI:83834"/>
        <dbReference type="EC" id="5.2.1.8"/>
    </reaction>
</comment>
<keyword evidence="7" id="KW-0007">Acetylation</keyword>
<dbReference type="OrthoDB" id="193499at2759"/>
<keyword evidence="12" id="KW-0539">Nucleus</keyword>
<dbReference type="InterPro" id="IPR020892">
    <property type="entry name" value="Cyclophilin-type_PPIase_CS"/>
</dbReference>
<dbReference type="GO" id="GO:0005737">
    <property type="term" value="C:cytoplasm"/>
    <property type="evidence" value="ECO:0007669"/>
    <property type="project" value="UniProtKB-SubCell"/>
</dbReference>
<dbReference type="GO" id="GO:0003755">
    <property type="term" value="F:peptidyl-prolyl cis-trans isomerase activity"/>
    <property type="evidence" value="ECO:0007669"/>
    <property type="project" value="UniProtKB-UniRule"/>
</dbReference>
<organism evidence="17 18">
    <name type="scientific">Ramazzottius varieornatus</name>
    <name type="common">Water bear</name>
    <name type="synonym">Tardigrade</name>
    <dbReference type="NCBI Taxonomy" id="947166"/>
    <lineage>
        <taxon>Eukaryota</taxon>
        <taxon>Metazoa</taxon>
        <taxon>Ecdysozoa</taxon>
        <taxon>Tardigrada</taxon>
        <taxon>Eutardigrada</taxon>
        <taxon>Parachela</taxon>
        <taxon>Hypsibioidea</taxon>
        <taxon>Ramazzottiidae</taxon>
        <taxon>Ramazzottius</taxon>
    </lineage>
</organism>
<comment type="function">
    <text evidence="15">PPIases accelerate the folding of proteins. It catalyzes the cis-trans isomerization of proline imidic peptide bonds in oligopeptides.</text>
</comment>
<dbReference type="PROSITE" id="PS00170">
    <property type="entry name" value="CSA_PPIASE_1"/>
    <property type="match status" value="1"/>
</dbReference>
<dbReference type="EMBL" id="BDGG01000002">
    <property type="protein sequence ID" value="GAU93603.1"/>
    <property type="molecule type" value="Genomic_DNA"/>
</dbReference>
<dbReference type="GO" id="GO:0006397">
    <property type="term" value="P:mRNA processing"/>
    <property type="evidence" value="ECO:0007669"/>
    <property type="project" value="UniProtKB-KW"/>
</dbReference>
<reference evidence="17 18" key="1">
    <citation type="journal article" date="2016" name="Nat. Commun.">
        <title>Extremotolerant tardigrade genome and improved radiotolerance of human cultured cells by tardigrade-unique protein.</title>
        <authorList>
            <person name="Hashimoto T."/>
            <person name="Horikawa D.D."/>
            <person name="Saito Y."/>
            <person name="Kuwahara H."/>
            <person name="Kozuka-Hata H."/>
            <person name="Shin-I T."/>
            <person name="Minakuchi Y."/>
            <person name="Ohishi K."/>
            <person name="Motoyama A."/>
            <person name="Aizu T."/>
            <person name="Enomoto A."/>
            <person name="Kondo K."/>
            <person name="Tanaka S."/>
            <person name="Hara Y."/>
            <person name="Koshikawa S."/>
            <person name="Sagara H."/>
            <person name="Miura T."/>
            <person name="Yokobori S."/>
            <person name="Miyagawa K."/>
            <person name="Suzuki Y."/>
            <person name="Kubo T."/>
            <person name="Oyama M."/>
            <person name="Kohara Y."/>
            <person name="Fujiyama A."/>
            <person name="Arakawa K."/>
            <person name="Katayama T."/>
            <person name="Toyoda A."/>
            <person name="Kunieda T."/>
        </authorList>
    </citation>
    <scope>NUCLEOTIDE SEQUENCE [LARGE SCALE GENOMIC DNA]</scope>
    <source>
        <strain evidence="17 18">YOKOZUNA-1</strain>
    </source>
</reference>
<feature type="domain" description="PPIase cyclophilin-type" evidence="16">
    <location>
        <begin position="19"/>
        <end position="184"/>
    </location>
</feature>
<keyword evidence="11 15" id="KW-0413">Isomerase</keyword>
<dbReference type="Proteomes" id="UP000186922">
    <property type="component" value="Unassembled WGS sequence"/>
</dbReference>
<protein>
    <recommendedName>
        <fullName evidence="15">Peptidyl-prolyl cis-trans isomerase</fullName>
        <shortName evidence="15">PPIase</shortName>
        <ecNumber evidence="15">5.2.1.8</ecNumber>
    </recommendedName>
</protein>
<evidence type="ECO:0000256" key="14">
    <source>
        <dbReference type="ARBA" id="ARBA00059766"/>
    </source>
</evidence>
<evidence type="ECO:0000256" key="12">
    <source>
        <dbReference type="ARBA" id="ARBA00023242"/>
    </source>
</evidence>
<keyword evidence="10" id="KW-0508">mRNA splicing</keyword>
<evidence type="ECO:0000256" key="7">
    <source>
        <dbReference type="ARBA" id="ARBA00022990"/>
    </source>
</evidence>
<dbReference type="AlphaFoldDB" id="A0A1D1V4B6"/>
<dbReference type="InterPro" id="IPR002130">
    <property type="entry name" value="Cyclophilin-type_PPIase_dom"/>
</dbReference>
<gene>
    <name evidence="17" type="primary">RvY_05522-1</name>
    <name evidence="17" type="synonym">RvY_05522.1</name>
    <name evidence="17" type="ORF">RvY_05522</name>
</gene>
<keyword evidence="9" id="KW-0143">Chaperone</keyword>
<evidence type="ECO:0000256" key="11">
    <source>
        <dbReference type="ARBA" id="ARBA00023235"/>
    </source>
</evidence>
<dbReference type="GO" id="GO:0016607">
    <property type="term" value="C:nuclear speck"/>
    <property type="evidence" value="ECO:0007669"/>
    <property type="project" value="UniProtKB-SubCell"/>
</dbReference>
<dbReference type="EC" id="5.2.1.8" evidence="15"/>
<accession>A0A1D1V4B6</accession>
<dbReference type="Gene3D" id="2.40.100.10">
    <property type="entry name" value="Cyclophilin-like"/>
    <property type="match status" value="1"/>
</dbReference>
<dbReference type="PIRSF" id="PIRSF001467">
    <property type="entry name" value="Peptidylpro_ismrse"/>
    <property type="match status" value="1"/>
</dbReference>